<sequence>MEWLMKKVAEQLKKDLNRSDMTDCMISGRLVEELVGKMKWKGQWSRTVIKMSTDHVDLIPQKHSDSADEEVPHLVFTNSLEEVGDNIKNFGQTSNIFDAMMLLIATYYVFDLEYPTIYSQVLGIT</sequence>
<evidence type="ECO:0000313" key="1">
    <source>
        <dbReference type="Proteomes" id="UP000694941"/>
    </source>
</evidence>
<proteinExistence type="predicted"/>
<evidence type="ECO:0000313" key="2">
    <source>
        <dbReference type="RefSeq" id="XP_022238684.1"/>
    </source>
</evidence>
<reference evidence="2 3" key="1">
    <citation type="submission" date="2025-05" db="UniProtKB">
        <authorList>
            <consortium name="RefSeq"/>
        </authorList>
    </citation>
    <scope>IDENTIFICATION</scope>
    <source>
        <tissue evidence="2 3">Muscle</tissue>
    </source>
</reference>
<protein>
    <submittedName>
        <fullName evidence="2 3">Uncharacterized protein LOC111085258</fullName>
    </submittedName>
</protein>
<dbReference type="GeneID" id="111085258"/>
<evidence type="ECO:0000313" key="3">
    <source>
        <dbReference type="RefSeq" id="XP_022238685.1"/>
    </source>
</evidence>
<name>A0ABM1S4Y0_LIMPO</name>
<dbReference type="RefSeq" id="XP_022238684.1">
    <property type="nucleotide sequence ID" value="XM_022382976.1"/>
</dbReference>
<organism evidence="1 3">
    <name type="scientific">Limulus polyphemus</name>
    <name type="common">Atlantic horseshoe crab</name>
    <dbReference type="NCBI Taxonomy" id="6850"/>
    <lineage>
        <taxon>Eukaryota</taxon>
        <taxon>Metazoa</taxon>
        <taxon>Ecdysozoa</taxon>
        <taxon>Arthropoda</taxon>
        <taxon>Chelicerata</taxon>
        <taxon>Merostomata</taxon>
        <taxon>Xiphosura</taxon>
        <taxon>Limulidae</taxon>
        <taxon>Limulus</taxon>
    </lineage>
</organism>
<accession>A0ABM1S4Y0</accession>
<dbReference type="Proteomes" id="UP000694941">
    <property type="component" value="Unplaced"/>
</dbReference>
<dbReference type="RefSeq" id="XP_022238685.1">
    <property type="nucleotide sequence ID" value="XM_022382977.1"/>
</dbReference>
<keyword evidence="1" id="KW-1185">Reference proteome</keyword>
<gene>
    <name evidence="2 3" type="primary">LOC111085258</name>
</gene>